<dbReference type="InterPro" id="IPR007863">
    <property type="entry name" value="Peptidase_M16_C"/>
</dbReference>
<accession>A0A9D6LU95</accession>
<dbReference type="InterPro" id="IPR011765">
    <property type="entry name" value="Pept_M16_N"/>
</dbReference>
<dbReference type="InterPro" id="IPR011249">
    <property type="entry name" value="Metalloenz_LuxS/M16"/>
</dbReference>
<dbReference type="GO" id="GO:0006508">
    <property type="term" value="P:proteolysis"/>
    <property type="evidence" value="ECO:0007669"/>
    <property type="project" value="InterPro"/>
</dbReference>
<proteinExistence type="inferred from homology"/>
<dbReference type="PANTHER" id="PTHR11851">
    <property type="entry name" value="METALLOPROTEASE"/>
    <property type="match status" value="1"/>
</dbReference>
<name>A0A9D6LU95_9BACT</name>
<dbReference type="Proteomes" id="UP000808388">
    <property type="component" value="Unassembled WGS sequence"/>
</dbReference>
<sequence length="422" mass="47805">MFKKTILPNKLRILTAPMQGTNTVTVLVMCETGSDNETGKESGISHFLEHMFFKGTKRRPTPQTIKHELDSMGSISNAFTSHEYTGYFIKAGHVYLDPALDLLADVYTNSLLDPKEINRERQVIIEEMHKYLDTPDRYVWDVYERLLYGDQNAGWEIIGTEKNIRTFTPEQFRGYFKNQYTAENTAVIVAGNFTEAKVIAKIKKLFGRVRASRPRSKGLFKESPKALGIKLHAKETDQSHILVGFKGLTISDRERYAAELLAAILGGSWSSRIWDRVRDRLGLAYTVHTSNDAYTNRGHLTTYAGVAHGNVEKAITAVMQEYGRITRSLVSARELARTKDYVRGISLIGLEASNAVASFIGVEEVLTHKPLTIDEVFAKIEKVSARDIQRVARRLFRPERLNLALIGPHKDEAKFRRLLKLE</sequence>
<dbReference type="Gene3D" id="3.30.830.10">
    <property type="entry name" value="Metalloenzyme, LuxS/M16 peptidase-like"/>
    <property type="match status" value="2"/>
</dbReference>
<dbReference type="PANTHER" id="PTHR11851:SF49">
    <property type="entry name" value="MITOCHONDRIAL-PROCESSING PEPTIDASE SUBUNIT ALPHA"/>
    <property type="match status" value="1"/>
</dbReference>
<evidence type="ECO:0000256" key="1">
    <source>
        <dbReference type="ARBA" id="ARBA00007261"/>
    </source>
</evidence>
<evidence type="ECO:0000259" key="3">
    <source>
        <dbReference type="Pfam" id="PF00675"/>
    </source>
</evidence>
<feature type="domain" description="Peptidase M16 N-terminal" evidence="3">
    <location>
        <begin position="14"/>
        <end position="160"/>
    </location>
</feature>
<organism evidence="5 6">
    <name type="scientific">Candidatus Sungiibacteriota bacterium</name>
    <dbReference type="NCBI Taxonomy" id="2750080"/>
    <lineage>
        <taxon>Bacteria</taxon>
        <taxon>Candidatus Sungiibacteriota</taxon>
    </lineage>
</organism>
<dbReference type="AlphaFoldDB" id="A0A9D6LU95"/>
<dbReference type="InterPro" id="IPR050361">
    <property type="entry name" value="MPP/UQCRC_Complex"/>
</dbReference>
<dbReference type="EMBL" id="JACQCQ010000012">
    <property type="protein sequence ID" value="MBI3627755.1"/>
    <property type="molecule type" value="Genomic_DNA"/>
</dbReference>
<evidence type="ECO:0000313" key="6">
    <source>
        <dbReference type="Proteomes" id="UP000808388"/>
    </source>
</evidence>
<evidence type="ECO:0000256" key="2">
    <source>
        <dbReference type="RuleBase" id="RU004447"/>
    </source>
</evidence>
<dbReference type="PROSITE" id="PS00143">
    <property type="entry name" value="INSULINASE"/>
    <property type="match status" value="1"/>
</dbReference>
<dbReference type="SUPFAM" id="SSF63411">
    <property type="entry name" value="LuxS/MPP-like metallohydrolase"/>
    <property type="match status" value="2"/>
</dbReference>
<dbReference type="InterPro" id="IPR001431">
    <property type="entry name" value="Pept_M16_Zn_BS"/>
</dbReference>
<gene>
    <name evidence="5" type="ORF">HY220_03380</name>
</gene>
<dbReference type="GO" id="GO:0004222">
    <property type="term" value="F:metalloendopeptidase activity"/>
    <property type="evidence" value="ECO:0007669"/>
    <property type="project" value="InterPro"/>
</dbReference>
<reference evidence="5" key="1">
    <citation type="submission" date="2020-07" db="EMBL/GenBank/DDBJ databases">
        <title>Huge and variable diversity of episymbiotic CPR bacteria and DPANN archaea in groundwater ecosystems.</title>
        <authorList>
            <person name="He C.Y."/>
            <person name="Keren R."/>
            <person name="Whittaker M."/>
            <person name="Farag I.F."/>
            <person name="Doudna J."/>
            <person name="Cate J.H.D."/>
            <person name="Banfield J.F."/>
        </authorList>
    </citation>
    <scope>NUCLEOTIDE SEQUENCE</scope>
    <source>
        <strain evidence="5">NC_groundwater_972_Pr1_S-0.2um_49_27</strain>
    </source>
</reference>
<comment type="similarity">
    <text evidence="1 2">Belongs to the peptidase M16 family.</text>
</comment>
<protein>
    <submittedName>
        <fullName evidence="5">Insulinase family protein</fullName>
    </submittedName>
</protein>
<evidence type="ECO:0000313" key="5">
    <source>
        <dbReference type="EMBL" id="MBI3627755.1"/>
    </source>
</evidence>
<comment type="caution">
    <text evidence="5">The sequence shown here is derived from an EMBL/GenBank/DDBJ whole genome shotgun (WGS) entry which is preliminary data.</text>
</comment>
<dbReference type="Pfam" id="PF05193">
    <property type="entry name" value="Peptidase_M16_C"/>
    <property type="match status" value="1"/>
</dbReference>
<dbReference type="GO" id="GO:0046872">
    <property type="term" value="F:metal ion binding"/>
    <property type="evidence" value="ECO:0007669"/>
    <property type="project" value="InterPro"/>
</dbReference>
<evidence type="ECO:0000259" key="4">
    <source>
        <dbReference type="Pfam" id="PF05193"/>
    </source>
</evidence>
<dbReference type="Pfam" id="PF00675">
    <property type="entry name" value="Peptidase_M16"/>
    <property type="match status" value="1"/>
</dbReference>
<feature type="domain" description="Peptidase M16 C-terminal" evidence="4">
    <location>
        <begin position="167"/>
        <end position="340"/>
    </location>
</feature>